<gene>
    <name evidence="1" type="ORF">Poly41_50520</name>
</gene>
<reference evidence="1 2" key="1">
    <citation type="submission" date="2019-02" db="EMBL/GenBank/DDBJ databases">
        <title>Deep-cultivation of Planctomycetes and their phenomic and genomic characterization uncovers novel biology.</title>
        <authorList>
            <person name="Wiegand S."/>
            <person name="Jogler M."/>
            <person name="Boedeker C."/>
            <person name="Pinto D."/>
            <person name="Vollmers J."/>
            <person name="Rivas-Marin E."/>
            <person name="Kohn T."/>
            <person name="Peeters S.H."/>
            <person name="Heuer A."/>
            <person name="Rast P."/>
            <person name="Oberbeckmann S."/>
            <person name="Bunk B."/>
            <person name="Jeske O."/>
            <person name="Meyerdierks A."/>
            <person name="Storesund J.E."/>
            <person name="Kallscheuer N."/>
            <person name="Luecker S."/>
            <person name="Lage O.M."/>
            <person name="Pohl T."/>
            <person name="Merkel B.J."/>
            <person name="Hornburger P."/>
            <person name="Mueller R.-W."/>
            <person name="Bruemmer F."/>
            <person name="Labrenz M."/>
            <person name="Spormann A.M."/>
            <person name="Op Den Camp H."/>
            <person name="Overmann J."/>
            <person name="Amann R."/>
            <person name="Jetten M.S.M."/>
            <person name="Mascher T."/>
            <person name="Medema M.H."/>
            <person name="Devos D.P."/>
            <person name="Kaster A.-K."/>
            <person name="Ovreas L."/>
            <person name="Rohde M."/>
            <person name="Galperin M.Y."/>
            <person name="Jogler C."/>
        </authorList>
    </citation>
    <scope>NUCLEOTIDE SEQUENCE [LARGE SCALE GENOMIC DNA]</scope>
    <source>
        <strain evidence="1 2">Poly41</strain>
    </source>
</reference>
<dbReference type="Proteomes" id="UP000319143">
    <property type="component" value="Unassembled WGS sequence"/>
</dbReference>
<proteinExistence type="predicted"/>
<evidence type="ECO:0000313" key="2">
    <source>
        <dbReference type="Proteomes" id="UP000319143"/>
    </source>
</evidence>
<organism evidence="1 2">
    <name type="scientific">Novipirellula artificiosorum</name>
    <dbReference type="NCBI Taxonomy" id="2528016"/>
    <lineage>
        <taxon>Bacteria</taxon>
        <taxon>Pseudomonadati</taxon>
        <taxon>Planctomycetota</taxon>
        <taxon>Planctomycetia</taxon>
        <taxon>Pirellulales</taxon>
        <taxon>Pirellulaceae</taxon>
        <taxon>Novipirellula</taxon>
    </lineage>
</organism>
<dbReference type="EMBL" id="SJPV01000010">
    <property type="protein sequence ID" value="TWU33300.1"/>
    <property type="molecule type" value="Genomic_DNA"/>
</dbReference>
<keyword evidence="2" id="KW-1185">Reference proteome</keyword>
<protein>
    <submittedName>
        <fullName evidence="1">Uncharacterized protein</fullName>
    </submittedName>
</protein>
<comment type="caution">
    <text evidence="1">The sequence shown here is derived from an EMBL/GenBank/DDBJ whole genome shotgun (WGS) entry which is preliminary data.</text>
</comment>
<sequence>MWTLPASYKDLRLRCKVADNRKKGGEGKNR</sequence>
<dbReference type="AlphaFoldDB" id="A0A5C6D8X5"/>
<evidence type="ECO:0000313" key="1">
    <source>
        <dbReference type="EMBL" id="TWU33300.1"/>
    </source>
</evidence>
<name>A0A5C6D8X5_9BACT</name>
<accession>A0A5C6D8X5</accession>